<dbReference type="Gene3D" id="1.10.2080.10">
    <property type="entry name" value="Insect odorant-binding protein A10/Ejaculatory bulb-specific protein 3"/>
    <property type="match status" value="1"/>
</dbReference>
<evidence type="ECO:0000313" key="5">
    <source>
        <dbReference type="RefSeq" id="XP_028145860.1"/>
    </source>
</evidence>
<dbReference type="Proteomes" id="UP001652700">
    <property type="component" value="Unplaced"/>
</dbReference>
<dbReference type="SUPFAM" id="SSF100910">
    <property type="entry name" value="Chemosensory protein Csp2"/>
    <property type="match status" value="1"/>
</dbReference>
<dbReference type="RefSeq" id="XP_028145860.1">
    <property type="nucleotide sequence ID" value="XM_028290059.1"/>
</dbReference>
<sequence>MVPLFCVVIAGLCGLVVPAPAPEETEFYTTKYDHVDVEMILNNRRLVNYYTACMLNKGPCPPEGLELKRILPDALKTNCKRCTDKQKATTLRTVKRLMKEYPKIWAQLKAEWDPEDKYVKLFITTYSNWASIPEPETPMIIFDRFGDEYTSEPSKANETIQESSSQPTSSTTERVWLPPIPPLNPNPGYSPLGNSIGQGLRATGTEIWLMNLAAMRRLDATKKWVFRRLQKMPWPDRVTNDVVLRIMDHNREFLNIIKKHRSYLEYVFRGKHYEPLRFNNEGKYKESRGPCPPGCSLLKNFRERMGLNTLFLTICQNCF</sequence>
<evidence type="ECO:0000256" key="1">
    <source>
        <dbReference type="SAM" id="MobiDB-lite"/>
    </source>
</evidence>
<evidence type="ECO:0000313" key="3">
    <source>
        <dbReference type="EnsemblMetazoa" id="XP_050513897.1"/>
    </source>
</evidence>
<evidence type="ECO:0000256" key="2">
    <source>
        <dbReference type="SAM" id="SignalP"/>
    </source>
</evidence>
<feature type="region of interest" description="Disordered" evidence="1">
    <location>
        <begin position="150"/>
        <end position="175"/>
    </location>
</feature>
<organism evidence="5">
    <name type="scientific">Diabrotica virgifera virgifera</name>
    <name type="common">western corn rootworm</name>
    <dbReference type="NCBI Taxonomy" id="50390"/>
    <lineage>
        <taxon>Eukaryota</taxon>
        <taxon>Metazoa</taxon>
        <taxon>Ecdysozoa</taxon>
        <taxon>Arthropoda</taxon>
        <taxon>Hexapoda</taxon>
        <taxon>Insecta</taxon>
        <taxon>Pterygota</taxon>
        <taxon>Neoptera</taxon>
        <taxon>Endopterygota</taxon>
        <taxon>Coleoptera</taxon>
        <taxon>Polyphaga</taxon>
        <taxon>Cucujiformia</taxon>
        <taxon>Chrysomeloidea</taxon>
        <taxon>Chrysomelidae</taxon>
        <taxon>Galerucinae</taxon>
        <taxon>Diabroticina</taxon>
        <taxon>Diabroticites</taxon>
        <taxon>Diabrotica</taxon>
    </lineage>
</organism>
<evidence type="ECO:0000313" key="4">
    <source>
        <dbReference type="Proteomes" id="UP001652700"/>
    </source>
</evidence>
<name>A0A6P7GQ14_DIAVI</name>
<reference evidence="5" key="1">
    <citation type="submission" date="2025-04" db="UniProtKB">
        <authorList>
            <consortium name="RefSeq"/>
        </authorList>
    </citation>
    <scope>IDENTIFICATION</scope>
    <source>
        <tissue evidence="5">Whole insect</tissue>
    </source>
</reference>
<dbReference type="EnsemblMetazoa" id="XM_050657940.1">
    <property type="protein sequence ID" value="XP_050513897.1"/>
    <property type="gene ID" value="LOC126889563"/>
</dbReference>
<dbReference type="PANTHER" id="PTHR11257">
    <property type="entry name" value="CHEMOSENSORY PROTEIN-RELATED"/>
    <property type="match status" value="1"/>
</dbReference>
<reference evidence="3" key="2">
    <citation type="submission" date="2025-05" db="UniProtKB">
        <authorList>
            <consortium name="EnsemblMetazoa"/>
        </authorList>
    </citation>
    <scope>IDENTIFICATION</scope>
</reference>
<feature type="signal peptide" evidence="2">
    <location>
        <begin position="1"/>
        <end position="18"/>
    </location>
</feature>
<dbReference type="OrthoDB" id="6344725at2759"/>
<proteinExistence type="predicted"/>
<protein>
    <submittedName>
        <fullName evidence="5">Uncharacterized protein LOC114339408</fullName>
    </submittedName>
</protein>
<dbReference type="InterPro" id="IPR036682">
    <property type="entry name" value="OS_D_A10/PebIII_sf"/>
</dbReference>
<keyword evidence="4" id="KW-1185">Reference proteome</keyword>
<dbReference type="Pfam" id="PF03392">
    <property type="entry name" value="OS-D"/>
    <property type="match status" value="1"/>
</dbReference>
<feature type="chain" id="PRO_5027866598" evidence="2">
    <location>
        <begin position="19"/>
        <end position="319"/>
    </location>
</feature>
<dbReference type="InParanoid" id="A0A6P7GQ14"/>
<dbReference type="InterPro" id="IPR005055">
    <property type="entry name" value="A10/PebIII"/>
</dbReference>
<keyword evidence="2" id="KW-0732">Signal</keyword>
<accession>A0A6P7GQ14</accession>
<dbReference type="AlphaFoldDB" id="A0A6P7GQ14"/>
<dbReference type="PANTHER" id="PTHR11257:SF9">
    <property type="entry name" value="CHEMOSENSORY PROTEIN 13"/>
    <property type="match status" value="1"/>
</dbReference>
<feature type="compositionally biased region" description="Low complexity" evidence="1">
    <location>
        <begin position="158"/>
        <end position="173"/>
    </location>
</feature>
<gene>
    <name evidence="5" type="primary">LOC114339408</name>
</gene>